<sequence length="182" mass="21363">TIAFNNSTNTTVNLNTPGVILMNEETFRKIITKFTRKKPEEPVLIKRIQDYDESLQVEEQDKLMHNVQTNENNTFNSDHKITDKTVEWSEYEKCYRNKKELCEYCDCSVCKWKGDRDHILLCDGLCGKNFHTRCLNSLLTRIPPRKWYCKNFQSSISRNPTFSHSVNQVEGLIEEDNTSNED</sequence>
<evidence type="ECO:0000313" key="1">
    <source>
        <dbReference type="EMBL" id="CAG8731408.1"/>
    </source>
</evidence>
<reference evidence="1" key="1">
    <citation type="submission" date="2021-06" db="EMBL/GenBank/DDBJ databases">
        <authorList>
            <person name="Kallberg Y."/>
            <person name="Tangrot J."/>
            <person name="Rosling A."/>
        </authorList>
    </citation>
    <scope>NUCLEOTIDE SEQUENCE</scope>
    <source>
        <strain evidence="1">MA461A</strain>
    </source>
</reference>
<dbReference type="EMBL" id="CAJVQC010025903">
    <property type="protein sequence ID" value="CAG8731408.1"/>
    <property type="molecule type" value="Genomic_DNA"/>
</dbReference>
<gene>
    <name evidence="1" type="ORF">RPERSI_LOCUS12198</name>
</gene>
<dbReference type="Proteomes" id="UP000789920">
    <property type="component" value="Unassembled WGS sequence"/>
</dbReference>
<comment type="caution">
    <text evidence="1">The sequence shown here is derived from an EMBL/GenBank/DDBJ whole genome shotgun (WGS) entry which is preliminary data.</text>
</comment>
<protein>
    <submittedName>
        <fullName evidence="1">16896_t:CDS:1</fullName>
    </submittedName>
</protein>
<name>A0ACA9Q298_9GLOM</name>
<organism evidence="1 2">
    <name type="scientific">Racocetra persica</name>
    <dbReference type="NCBI Taxonomy" id="160502"/>
    <lineage>
        <taxon>Eukaryota</taxon>
        <taxon>Fungi</taxon>
        <taxon>Fungi incertae sedis</taxon>
        <taxon>Mucoromycota</taxon>
        <taxon>Glomeromycotina</taxon>
        <taxon>Glomeromycetes</taxon>
        <taxon>Diversisporales</taxon>
        <taxon>Gigasporaceae</taxon>
        <taxon>Racocetra</taxon>
    </lineage>
</organism>
<keyword evidence="2" id="KW-1185">Reference proteome</keyword>
<evidence type="ECO:0000313" key="2">
    <source>
        <dbReference type="Proteomes" id="UP000789920"/>
    </source>
</evidence>
<accession>A0ACA9Q298</accession>
<proteinExistence type="predicted"/>
<feature type="non-terminal residue" evidence="1">
    <location>
        <position position="182"/>
    </location>
</feature>
<feature type="non-terminal residue" evidence="1">
    <location>
        <position position="1"/>
    </location>
</feature>